<comment type="caution">
    <text evidence="3">The sequence shown here is derived from an EMBL/GenBank/DDBJ whole genome shotgun (WGS) entry which is preliminary data.</text>
</comment>
<sequence>MPSDLQRVAQGLVECLDEVPQVVLHLQRTAERCRENAALAIAASQGRATVAAQQLDAAARACEEAAHYLSIAPPKAKAWAQRLVGGGSGARPDASSADRDRTTGGTGDVAERDLFGRTKRLSVPFKPSSDAPETPEPPLIKVARKALEKLRKKQQKDEEDREEFEELEVDLTVTPDGRAVVVEDQDPFEERDYEIAVDLNEAATDLLQAMSATSDQTWQAATITITPTHVSATFDYPDLPSQPPPPVIDVELPAPTGSNPDEPPQAELEVGELSVDLEGRRPHQEAPEEP</sequence>
<feature type="region of interest" description="Disordered" evidence="2">
    <location>
        <begin position="82"/>
        <end position="110"/>
    </location>
</feature>
<reference evidence="3 4" key="1">
    <citation type="submission" date="2019-03" db="EMBL/GenBank/DDBJ databases">
        <title>Genomic Encyclopedia of Type Strains, Phase III (KMG-III): the genomes of soil and plant-associated and newly described type strains.</title>
        <authorList>
            <person name="Whitman W."/>
        </authorList>
    </citation>
    <scope>NUCLEOTIDE SEQUENCE [LARGE SCALE GENOMIC DNA]</scope>
    <source>
        <strain evidence="3 4">VKM Ac-2575</strain>
    </source>
</reference>
<accession>A0A4V3FIP3</accession>
<dbReference type="Proteomes" id="UP000295151">
    <property type="component" value="Unassembled WGS sequence"/>
</dbReference>
<organism evidence="3 4">
    <name type="scientific">Kribbella voronezhensis</name>
    <dbReference type="NCBI Taxonomy" id="2512212"/>
    <lineage>
        <taxon>Bacteria</taxon>
        <taxon>Bacillati</taxon>
        <taxon>Actinomycetota</taxon>
        <taxon>Actinomycetes</taxon>
        <taxon>Propionibacteriales</taxon>
        <taxon>Kribbellaceae</taxon>
        <taxon>Kribbella</taxon>
    </lineage>
</organism>
<evidence type="ECO:0000256" key="1">
    <source>
        <dbReference type="SAM" id="Coils"/>
    </source>
</evidence>
<evidence type="ECO:0000313" key="4">
    <source>
        <dbReference type="Proteomes" id="UP000295151"/>
    </source>
</evidence>
<feature type="coiled-coil region" evidence="1">
    <location>
        <begin position="140"/>
        <end position="170"/>
    </location>
</feature>
<gene>
    <name evidence="3" type="ORF">EV138_5665</name>
</gene>
<name>A0A4V3FIP3_9ACTN</name>
<keyword evidence="4" id="KW-1185">Reference proteome</keyword>
<evidence type="ECO:0000256" key="2">
    <source>
        <dbReference type="SAM" id="MobiDB-lite"/>
    </source>
</evidence>
<protein>
    <submittedName>
        <fullName evidence="3">Uncharacterized protein</fullName>
    </submittedName>
</protein>
<dbReference type="RefSeq" id="WP_202866976.1">
    <property type="nucleotide sequence ID" value="NZ_SOCE01000002.1"/>
</dbReference>
<dbReference type="AlphaFoldDB" id="A0A4V3FIP3"/>
<proteinExistence type="predicted"/>
<dbReference type="EMBL" id="SOCE01000002">
    <property type="protein sequence ID" value="TDU83203.1"/>
    <property type="molecule type" value="Genomic_DNA"/>
</dbReference>
<feature type="region of interest" description="Disordered" evidence="2">
    <location>
        <begin position="233"/>
        <end position="290"/>
    </location>
</feature>
<evidence type="ECO:0000313" key="3">
    <source>
        <dbReference type="EMBL" id="TDU83203.1"/>
    </source>
</evidence>
<feature type="compositionally biased region" description="Basic and acidic residues" evidence="2">
    <location>
        <begin position="277"/>
        <end position="290"/>
    </location>
</feature>
<keyword evidence="1" id="KW-0175">Coiled coil</keyword>